<evidence type="ECO:0000313" key="4">
    <source>
        <dbReference type="Proteomes" id="UP000518091"/>
    </source>
</evidence>
<evidence type="ECO:0000313" key="3">
    <source>
        <dbReference type="EMBL" id="MCG6662277.1"/>
    </source>
</evidence>
<dbReference type="Proteomes" id="UP000814353">
    <property type="component" value="Unassembled WGS sequence"/>
</dbReference>
<evidence type="ECO:0000313" key="5">
    <source>
        <dbReference type="Proteomes" id="UP000814353"/>
    </source>
</evidence>
<gene>
    <name evidence="2" type="ORF">H1D44_11745</name>
    <name evidence="3" type="ORF">HOP48_12070</name>
</gene>
<evidence type="ECO:0000256" key="1">
    <source>
        <dbReference type="SAM" id="MobiDB-lite"/>
    </source>
</evidence>
<dbReference type="EMBL" id="JACEFT010000013">
    <property type="protein sequence ID" value="MBA2779565.1"/>
    <property type="molecule type" value="Genomic_DNA"/>
</dbReference>
<reference evidence="3 5" key="1">
    <citation type="submission" date="2020-05" db="EMBL/GenBank/DDBJ databases">
        <title>Comparative genomic analysis of denitrifying bacteria from Halomonas genus.</title>
        <authorList>
            <person name="Wang L."/>
            <person name="Shao Z."/>
        </authorList>
    </citation>
    <scope>NUCLEOTIDE SEQUENCE [LARGE SCALE GENOMIC DNA]</scope>
    <source>
        <strain evidence="3 5">DSM 17331</strain>
    </source>
</reference>
<accession>A0A7V9W1Y9</accession>
<protein>
    <submittedName>
        <fullName evidence="2">Uncharacterized protein</fullName>
    </submittedName>
</protein>
<comment type="caution">
    <text evidence="2">The sequence shown here is derived from an EMBL/GenBank/DDBJ whole genome shotgun (WGS) entry which is preliminary data.</text>
</comment>
<dbReference type="EMBL" id="JABFUB010000009">
    <property type="protein sequence ID" value="MCG6662277.1"/>
    <property type="molecule type" value="Genomic_DNA"/>
</dbReference>
<organism evidence="2 4">
    <name type="scientific">Billgrantia kenyensis</name>
    <dbReference type="NCBI Taxonomy" id="321266"/>
    <lineage>
        <taxon>Bacteria</taxon>
        <taxon>Pseudomonadati</taxon>
        <taxon>Pseudomonadota</taxon>
        <taxon>Gammaproteobacteria</taxon>
        <taxon>Oceanospirillales</taxon>
        <taxon>Halomonadaceae</taxon>
        <taxon>Billgrantia</taxon>
    </lineage>
</organism>
<keyword evidence="5" id="KW-1185">Reference proteome</keyword>
<dbReference type="Proteomes" id="UP000518091">
    <property type="component" value="Unassembled WGS sequence"/>
</dbReference>
<reference evidence="2 4" key="2">
    <citation type="submission" date="2020-07" db="EMBL/GenBank/DDBJ databases">
        <title>Identification of Halomonas strains.</title>
        <authorList>
            <person name="Xiao Z."/>
            <person name="Shen J."/>
        </authorList>
    </citation>
    <scope>NUCLEOTIDE SEQUENCE [LARGE SCALE GENOMIC DNA]</scope>
    <source>
        <strain evidence="2 4">DSM 17331</strain>
    </source>
</reference>
<dbReference type="AlphaFoldDB" id="A0A7V9W1Y9"/>
<feature type="region of interest" description="Disordered" evidence="1">
    <location>
        <begin position="207"/>
        <end position="226"/>
    </location>
</feature>
<name>A0A7V9W1Y9_9GAMM</name>
<sequence>MSAIVLGMGSLENSIWVGKHRRSCRQRQDQEQADHDEQRSSHERRYPRERYLLIIIRSWESGKRCQISVSEKSPITDLGQARTHNIQQGMCSTEVAQLLSGMKYSLCHWLTPQPEFMRRFSCHWLPSLLLALLLGIAPPVAAVGHHGDLSCLQSLVDEEVSMAWAVADGDESTSSEAPPCCLPCAQCGTTMAPVVGSPVVAASALRGPGVGSLSGPPDPFERPPRT</sequence>
<dbReference type="RefSeq" id="WP_181515043.1">
    <property type="nucleotide sequence ID" value="NZ_JABFUB010000009.1"/>
</dbReference>
<proteinExistence type="predicted"/>
<evidence type="ECO:0000313" key="2">
    <source>
        <dbReference type="EMBL" id="MBA2779565.1"/>
    </source>
</evidence>